<dbReference type="InterPro" id="IPR027417">
    <property type="entry name" value="P-loop_NTPase"/>
</dbReference>
<keyword evidence="3" id="KW-0547">Nucleotide-binding</keyword>
<dbReference type="GO" id="GO:0016887">
    <property type="term" value="F:ATP hydrolysis activity"/>
    <property type="evidence" value="ECO:0007669"/>
    <property type="project" value="InterPro"/>
</dbReference>
<dbReference type="EMBL" id="CP073041">
    <property type="protein sequence ID" value="UXE60512.1"/>
    <property type="molecule type" value="Genomic_DNA"/>
</dbReference>
<dbReference type="InterPro" id="IPR003959">
    <property type="entry name" value="ATPase_AAA_core"/>
</dbReference>
<dbReference type="SUPFAM" id="SSF52540">
    <property type="entry name" value="P-loop containing nucleoside triphosphate hydrolases"/>
    <property type="match status" value="1"/>
</dbReference>
<accession>A0A977KV73</accession>
<evidence type="ECO:0000259" key="2">
    <source>
        <dbReference type="Pfam" id="PF13476"/>
    </source>
</evidence>
<evidence type="ECO:0000313" key="3">
    <source>
        <dbReference type="EMBL" id="UXE60512.1"/>
    </source>
</evidence>
<dbReference type="PANTHER" id="PTHR32182:SF22">
    <property type="entry name" value="ATP-DEPENDENT ENDONUCLEASE, OLD FAMILY-RELATED"/>
    <property type="match status" value="1"/>
</dbReference>
<dbReference type="PANTHER" id="PTHR32182">
    <property type="entry name" value="DNA REPLICATION AND REPAIR PROTEIN RECF"/>
    <property type="match status" value="1"/>
</dbReference>
<dbReference type="Pfam" id="PF13476">
    <property type="entry name" value="AAA_23"/>
    <property type="match status" value="1"/>
</dbReference>
<dbReference type="GO" id="GO:0006302">
    <property type="term" value="P:double-strand break repair"/>
    <property type="evidence" value="ECO:0007669"/>
    <property type="project" value="InterPro"/>
</dbReference>
<evidence type="ECO:0000259" key="1">
    <source>
        <dbReference type="Pfam" id="PF13304"/>
    </source>
</evidence>
<dbReference type="KEGG" id="wna:KA717_34055"/>
<name>A0A977KV73_9CYAN</name>
<dbReference type="InterPro" id="IPR014555">
    <property type="entry name" value="RecF-like"/>
</dbReference>
<dbReference type="AlphaFoldDB" id="A0A977KV73"/>
<protein>
    <submittedName>
        <fullName evidence="3">ATP-binding protein</fullName>
    </submittedName>
</protein>
<dbReference type="Gene3D" id="3.40.50.300">
    <property type="entry name" value="P-loop containing nucleotide triphosphate hydrolases"/>
    <property type="match status" value="1"/>
</dbReference>
<dbReference type="Pfam" id="PF13304">
    <property type="entry name" value="AAA_21"/>
    <property type="match status" value="1"/>
</dbReference>
<dbReference type="Proteomes" id="UP001065613">
    <property type="component" value="Chromosome"/>
</dbReference>
<feature type="domain" description="ATPase AAA-type core" evidence="1">
    <location>
        <begin position="283"/>
        <end position="353"/>
    </location>
</feature>
<reference evidence="3" key="1">
    <citation type="submission" date="2021-04" db="EMBL/GenBank/DDBJ databases">
        <title>Genome sequence of Woronichinia naegeliana from Washington state freshwater lake bloom.</title>
        <authorList>
            <person name="Dreher T.W."/>
        </authorList>
    </citation>
    <scope>NUCLEOTIDE SEQUENCE</scope>
    <source>
        <strain evidence="3">WA131</strain>
    </source>
</reference>
<organism evidence="3">
    <name type="scientific">Woronichinia naegeliana WA131</name>
    <dbReference type="NCBI Taxonomy" id="2824559"/>
    <lineage>
        <taxon>Bacteria</taxon>
        <taxon>Bacillati</taxon>
        <taxon>Cyanobacteriota</taxon>
        <taxon>Cyanophyceae</taxon>
        <taxon>Synechococcales</taxon>
        <taxon>Coelosphaeriaceae</taxon>
        <taxon>Woronichinia</taxon>
    </lineage>
</organism>
<sequence>MSDLPRLLSFTLDGWPVLGGPVTITLNDGVAVLVGRNGAGKSAILEGFRAIAYRAVGRNKAYDPHSFYLLKRNIDDSIPDNIPKILKLEVLTPTNRRIEYKYEFFEKPTADEDDSIYFLEEHRYLFHEYCQYLDEKREFIWKIQDSNIEKIKGSNQSRFNDFAVFFRRQTSLLDFLSSQSGMPDEVKWIYDILTEILFCGEYALFLRRSQRLPCTLIRPNRGGGRFPEELPDLLAREILTLMENDKQEELERVCQRLGLGNSITKKERPLENEMSYIEILFDGVNIGLLSEGTLRILSIILDLINLKPITTLLIEEPETQIHPGMLEKLLNEIESYTHGQNLILSTHSPQVVSWTQPDKINLVYRKNGQTFVRKLATNEIENVVEYLNEEGDLGDWIYSGILDE</sequence>
<dbReference type="InterPro" id="IPR038729">
    <property type="entry name" value="Rad50/SbcC_AAA"/>
</dbReference>
<proteinExistence type="predicted"/>
<dbReference type="GO" id="GO:0000731">
    <property type="term" value="P:DNA synthesis involved in DNA repair"/>
    <property type="evidence" value="ECO:0007669"/>
    <property type="project" value="TreeGrafter"/>
</dbReference>
<dbReference type="GO" id="GO:0005524">
    <property type="term" value="F:ATP binding"/>
    <property type="evidence" value="ECO:0007669"/>
    <property type="project" value="UniProtKB-KW"/>
</dbReference>
<feature type="domain" description="Rad50/SbcC-type AAA" evidence="2">
    <location>
        <begin position="21"/>
        <end position="159"/>
    </location>
</feature>
<keyword evidence="3" id="KW-0067">ATP-binding</keyword>
<dbReference type="PIRSF" id="PIRSF029347">
    <property type="entry name" value="RecF"/>
    <property type="match status" value="1"/>
</dbReference>
<gene>
    <name evidence="3" type="ORF">KA717_34055</name>
</gene>